<organism evidence="4 5">
    <name type="scientific">Labeo rohita</name>
    <name type="common">Indian major carp</name>
    <name type="synonym">Cyprinus rohita</name>
    <dbReference type="NCBI Taxonomy" id="84645"/>
    <lineage>
        <taxon>Eukaryota</taxon>
        <taxon>Metazoa</taxon>
        <taxon>Chordata</taxon>
        <taxon>Craniata</taxon>
        <taxon>Vertebrata</taxon>
        <taxon>Euteleostomi</taxon>
        <taxon>Actinopterygii</taxon>
        <taxon>Neopterygii</taxon>
        <taxon>Teleostei</taxon>
        <taxon>Ostariophysi</taxon>
        <taxon>Cypriniformes</taxon>
        <taxon>Cyprinidae</taxon>
        <taxon>Labeoninae</taxon>
        <taxon>Labeonini</taxon>
        <taxon>Labeo</taxon>
    </lineage>
</organism>
<keyword evidence="2" id="KW-0472">Membrane</keyword>
<feature type="domain" description="Ig-like" evidence="3">
    <location>
        <begin position="393"/>
        <end position="479"/>
    </location>
</feature>
<proteinExistence type="predicted"/>
<dbReference type="Pfam" id="PF07654">
    <property type="entry name" value="C1-set"/>
    <property type="match status" value="4"/>
</dbReference>
<dbReference type="SMART" id="SM00407">
    <property type="entry name" value="IGc1"/>
    <property type="match status" value="4"/>
</dbReference>
<dbReference type="InterPro" id="IPR036179">
    <property type="entry name" value="Ig-like_dom_sf"/>
</dbReference>
<sequence length="1029" mass="119630">MHRIERHHLQFVYTVLTKPDGFSGPVFSAVGLYDDRRISHYSNEEQTWKRDRSDAEIWRYTKEPRNSRDWFINLVNTLTNCTSSRCDAPPALYMFASAAPHDQSKLILTCLATDFYPKHIEMNVTLNNITLQPFNSTGVRPNNNQTFQMRTSVEIHRNEHYECCVLHSNQTFTTKWDGSLESRKSHLAVGLVAAGAAGAIAFIIFVMFFIYKSGRGNERHRLQFVYTVLTKPDGFSGPVFSAVGLYDNIWISHYSNQEQAWKKYSLDVEIWRDIKVMDVSRDWYLHQVNTLANCTSSRCDGLHTLQRRVGCEVDKHSDGSVIDVNAFDEYGYDGEEFISFNFSTMQWMEKSPKAKETNMKWNNQRVRRQVLKVDLKNCMHWISTFNDSVRGPPALHMFTSAAPHNESKLILTCLATGFYPEHIEMNITQNNITLQPFSSTGVRPNNNQTFQMRTSVEINRDEKKSYECHALHSGQTSVKSWVSSELEMDLTFSLIVQFAYMHYVYSERHRLQFVYTVLTKPDGFSGPVFSAVGLYDDRRISHYSNEEQTWKRDHSDAEIWRYTEEPRLHTLQKRIGCEVEKHPAGSVMNVDAFDEYGYAGEDFIAFDIDTMQWKDKSPKAKETKMNWDTDRNRNQYLQSYLTSCMNWISTFNVSIHTPPALYMFTSKVPHDQSKLILTCLATGFYPKHIEMNITQNNITLQPFSSTGVRPNDNQTFQMRTSVEINRDEKQSYECHVLHSGQIFTTVWERHRLQFVYTVLTKPDGSFGPVFSAVGLYDDRQISHYGNEEQNWKRDSSDEEIWRYTEEPQDTKDWLINLASTLVNCTRCDGLHTLQRRIGCEVEKDPDGSVMNVDAFDEYGNDGEDFIAFDIDTMQWKDKSPKAKETKMKWDTDRFRNQYLQSYLNNCVERISTFNASMNTPPALYMFASAAPHDQSKLILTCLATGFYPKHIEMNITQNNITLQPFNSTGVRPNNNQTFQMRTSVEINRDEKQGYECHVLHSRQIFTTLWGLIQYRIELFEPLMTYSFIL</sequence>
<protein>
    <submittedName>
        <fullName evidence="4">Zinc-alpha-2-glyco-like isoform X1</fullName>
    </submittedName>
</protein>
<dbReference type="Gene3D" id="3.30.500.10">
    <property type="entry name" value="MHC class I-like antigen recognition-like"/>
    <property type="match status" value="5"/>
</dbReference>
<dbReference type="InterPro" id="IPR011162">
    <property type="entry name" value="MHC_I/II-like_Ag-recog"/>
</dbReference>
<dbReference type="InterPro" id="IPR013783">
    <property type="entry name" value="Ig-like_fold"/>
</dbReference>
<reference evidence="4 5" key="1">
    <citation type="submission" date="2018-03" db="EMBL/GenBank/DDBJ databases">
        <title>Draft genome sequence of Rohu Carp (Labeo rohita).</title>
        <authorList>
            <person name="Das P."/>
            <person name="Kushwaha B."/>
            <person name="Joshi C.G."/>
            <person name="Kumar D."/>
            <person name="Nagpure N.S."/>
            <person name="Sahoo L."/>
            <person name="Das S.P."/>
            <person name="Bit A."/>
            <person name="Patnaik S."/>
            <person name="Meher P.K."/>
            <person name="Jayasankar P."/>
            <person name="Koringa P.G."/>
            <person name="Patel N.V."/>
            <person name="Hinsu A.T."/>
            <person name="Kumar R."/>
            <person name="Pandey M."/>
            <person name="Agarwal S."/>
            <person name="Srivastava S."/>
            <person name="Singh M."/>
            <person name="Iquebal M.A."/>
            <person name="Jaiswal S."/>
            <person name="Angadi U.B."/>
            <person name="Kumar N."/>
            <person name="Raza M."/>
            <person name="Shah T.M."/>
            <person name="Rai A."/>
            <person name="Jena J.K."/>
        </authorList>
    </citation>
    <scope>NUCLEOTIDE SEQUENCE [LARGE SCALE GENOMIC DNA]</scope>
    <source>
        <strain evidence="4">DASCIFA01</strain>
        <tissue evidence="4">Testis</tissue>
    </source>
</reference>
<evidence type="ECO:0000256" key="2">
    <source>
        <dbReference type="SAM" id="Phobius"/>
    </source>
</evidence>
<evidence type="ECO:0000256" key="1">
    <source>
        <dbReference type="ARBA" id="ARBA00023180"/>
    </source>
</evidence>
<dbReference type="AlphaFoldDB" id="A0A498M8E7"/>
<keyword evidence="2" id="KW-1133">Transmembrane helix</keyword>
<dbReference type="GO" id="GO:0009897">
    <property type="term" value="C:external side of plasma membrane"/>
    <property type="evidence" value="ECO:0007669"/>
    <property type="project" value="TreeGrafter"/>
</dbReference>
<keyword evidence="5" id="KW-1185">Reference proteome</keyword>
<evidence type="ECO:0000313" key="5">
    <source>
        <dbReference type="Proteomes" id="UP000290572"/>
    </source>
</evidence>
<dbReference type="SUPFAM" id="SSF54452">
    <property type="entry name" value="MHC antigen-recognition domain"/>
    <property type="match status" value="4"/>
</dbReference>
<keyword evidence="2" id="KW-0812">Transmembrane</keyword>
<dbReference type="PROSITE" id="PS50835">
    <property type="entry name" value="IG_LIKE"/>
    <property type="match status" value="3"/>
</dbReference>
<gene>
    <name evidence="4" type="ORF">ROHU_009702</name>
</gene>
<dbReference type="GO" id="GO:0006955">
    <property type="term" value="P:immune response"/>
    <property type="evidence" value="ECO:0007669"/>
    <property type="project" value="TreeGrafter"/>
</dbReference>
<accession>A0A498M8E7</accession>
<name>A0A498M8E7_LABRO</name>
<feature type="domain" description="Ig-like" evidence="3">
    <location>
        <begin position="659"/>
        <end position="739"/>
    </location>
</feature>
<feature type="domain" description="Ig-like" evidence="3">
    <location>
        <begin position="920"/>
        <end position="1007"/>
    </location>
</feature>
<dbReference type="InterPro" id="IPR007110">
    <property type="entry name" value="Ig-like_dom"/>
</dbReference>
<dbReference type="PANTHER" id="PTHR16675">
    <property type="entry name" value="MHC CLASS I-RELATED"/>
    <property type="match status" value="1"/>
</dbReference>
<dbReference type="InterPro" id="IPR037055">
    <property type="entry name" value="MHC_I-like_Ag-recog_sf"/>
</dbReference>
<dbReference type="InterPro" id="IPR003597">
    <property type="entry name" value="Ig_C1-set"/>
</dbReference>
<dbReference type="SUPFAM" id="SSF48726">
    <property type="entry name" value="Immunoglobulin"/>
    <property type="match status" value="4"/>
</dbReference>
<dbReference type="Pfam" id="PF00129">
    <property type="entry name" value="MHC_I"/>
    <property type="match status" value="3"/>
</dbReference>
<dbReference type="InterPro" id="IPR050208">
    <property type="entry name" value="MHC_class-I_related"/>
</dbReference>
<dbReference type="GO" id="GO:0005615">
    <property type="term" value="C:extracellular space"/>
    <property type="evidence" value="ECO:0007669"/>
    <property type="project" value="TreeGrafter"/>
</dbReference>
<evidence type="ECO:0000313" key="4">
    <source>
        <dbReference type="EMBL" id="RXN13437.1"/>
    </source>
</evidence>
<dbReference type="Gene3D" id="2.60.40.10">
    <property type="entry name" value="Immunoglobulins"/>
    <property type="match status" value="4"/>
</dbReference>
<dbReference type="EMBL" id="QBIY01012982">
    <property type="protein sequence ID" value="RXN13437.1"/>
    <property type="molecule type" value="Genomic_DNA"/>
</dbReference>
<dbReference type="PANTHER" id="PTHR16675:SF193">
    <property type="entry name" value="LOC571647 PROTEIN-RELATED"/>
    <property type="match status" value="1"/>
</dbReference>
<keyword evidence="1" id="KW-0325">Glycoprotein</keyword>
<evidence type="ECO:0000259" key="3">
    <source>
        <dbReference type="PROSITE" id="PS50835"/>
    </source>
</evidence>
<comment type="caution">
    <text evidence="4">The sequence shown here is derived from an EMBL/GenBank/DDBJ whole genome shotgun (WGS) entry which is preliminary data.</text>
</comment>
<feature type="transmembrane region" description="Helical" evidence="2">
    <location>
        <begin position="187"/>
        <end position="211"/>
    </location>
</feature>
<dbReference type="InterPro" id="IPR011161">
    <property type="entry name" value="MHC_I-like_Ag-recog"/>
</dbReference>
<dbReference type="Proteomes" id="UP000290572">
    <property type="component" value="Unassembled WGS sequence"/>
</dbReference>